<comment type="caution">
    <text evidence="6">The sequence shown here is derived from an EMBL/GenBank/DDBJ whole genome shotgun (WGS) entry which is preliminary data.</text>
</comment>
<sequence length="362" mass="40041">MDFKLPSSKAFAFFSIGSLLALVTQIVYFSPISSPEILQLPPPSTIPSNSLLQGVKKLGEGFLKKPEDVTVDENTGILYTSTRDGWVKRLHRNGSLEDWKWVGSETMLGLSMSADGGVIVCDSQQGLLKVNDESITNIASHVNGTKISFADDVIEASDGSLYFSVGSTKFQLHNWYLDVLEAKPHGQLLKYDPLLNETTILLNDLGFANGVALSQDEQYLVICESWKFRCLKYWLKGQNTGRTEIFINLPRAPDNINLAPDGSFWIALLEVSPSSLNFIHKWRVAKHLIASFPNLIEVVNGVHSKAMVMKVAPDGRILRTLDDPEGKVMSFVTSAVEYEGNLYLGSLKCDFIGKLQLEAVHS</sequence>
<dbReference type="SUPFAM" id="SSF63829">
    <property type="entry name" value="Calcium-dependent phosphotriesterase"/>
    <property type="match status" value="1"/>
</dbReference>
<evidence type="ECO:0000256" key="2">
    <source>
        <dbReference type="ARBA" id="ARBA00009191"/>
    </source>
</evidence>
<gene>
    <name evidence="6" type="ORF">LIER_11132</name>
</gene>
<dbReference type="GO" id="GO:0016787">
    <property type="term" value="F:hydrolase activity"/>
    <property type="evidence" value="ECO:0007669"/>
    <property type="project" value="TreeGrafter"/>
</dbReference>
<evidence type="ECO:0000313" key="6">
    <source>
        <dbReference type="EMBL" id="GAA0152723.1"/>
    </source>
</evidence>
<reference evidence="6 7" key="1">
    <citation type="submission" date="2024-01" db="EMBL/GenBank/DDBJ databases">
        <title>The complete chloroplast genome sequence of Lithospermum erythrorhizon: insights into the phylogenetic relationship among Boraginaceae species and the maternal lineages of purple gromwells.</title>
        <authorList>
            <person name="Okada T."/>
            <person name="Watanabe K."/>
        </authorList>
    </citation>
    <scope>NUCLEOTIDE SEQUENCE [LARGE SCALE GENOMIC DNA]</scope>
</reference>
<dbReference type="PANTHER" id="PTHR10426:SF68">
    <property type="entry name" value="OS07G0614000 PROTEIN"/>
    <property type="match status" value="1"/>
</dbReference>
<dbReference type="GO" id="GO:0012505">
    <property type="term" value="C:endomembrane system"/>
    <property type="evidence" value="ECO:0007669"/>
    <property type="project" value="TreeGrafter"/>
</dbReference>
<organism evidence="6 7">
    <name type="scientific">Lithospermum erythrorhizon</name>
    <name type="common">Purple gromwell</name>
    <name type="synonym">Lithospermum officinale var. erythrorhizon</name>
    <dbReference type="NCBI Taxonomy" id="34254"/>
    <lineage>
        <taxon>Eukaryota</taxon>
        <taxon>Viridiplantae</taxon>
        <taxon>Streptophyta</taxon>
        <taxon>Embryophyta</taxon>
        <taxon>Tracheophyta</taxon>
        <taxon>Spermatophyta</taxon>
        <taxon>Magnoliopsida</taxon>
        <taxon>eudicotyledons</taxon>
        <taxon>Gunneridae</taxon>
        <taxon>Pentapetalae</taxon>
        <taxon>asterids</taxon>
        <taxon>lamiids</taxon>
        <taxon>Boraginales</taxon>
        <taxon>Boraginaceae</taxon>
        <taxon>Boraginoideae</taxon>
        <taxon>Lithospermeae</taxon>
        <taxon>Lithospermum</taxon>
    </lineage>
</organism>
<dbReference type="GO" id="GO:0005773">
    <property type="term" value="C:vacuole"/>
    <property type="evidence" value="ECO:0007669"/>
    <property type="project" value="UniProtKB-SubCell"/>
</dbReference>
<keyword evidence="4" id="KW-0325">Glycoprotein</keyword>
<evidence type="ECO:0000259" key="5">
    <source>
        <dbReference type="Pfam" id="PF03088"/>
    </source>
</evidence>
<dbReference type="InterPro" id="IPR018119">
    <property type="entry name" value="Strictosidine_synth_cons-reg"/>
</dbReference>
<evidence type="ECO:0000256" key="4">
    <source>
        <dbReference type="ARBA" id="ARBA00023180"/>
    </source>
</evidence>
<dbReference type="FunFam" id="2.120.10.30:FF:000066">
    <property type="entry name" value="ABC transporter permease protein"/>
    <property type="match status" value="1"/>
</dbReference>
<dbReference type="PANTHER" id="PTHR10426">
    <property type="entry name" value="STRICTOSIDINE SYNTHASE-RELATED"/>
    <property type="match status" value="1"/>
</dbReference>
<dbReference type="Proteomes" id="UP001454036">
    <property type="component" value="Unassembled WGS sequence"/>
</dbReference>
<comment type="subcellular location">
    <subcellularLocation>
        <location evidence="1">Vacuole</location>
    </subcellularLocation>
</comment>
<dbReference type="AlphaFoldDB" id="A0AAV3PN57"/>
<keyword evidence="7" id="KW-1185">Reference proteome</keyword>
<name>A0AAV3PN57_LITER</name>
<evidence type="ECO:0000256" key="3">
    <source>
        <dbReference type="ARBA" id="ARBA00022554"/>
    </source>
</evidence>
<proteinExistence type="inferred from homology"/>
<evidence type="ECO:0000256" key="1">
    <source>
        <dbReference type="ARBA" id="ARBA00004116"/>
    </source>
</evidence>
<protein>
    <recommendedName>
        <fullName evidence="5">Strictosidine synthase conserved region domain-containing protein</fullName>
    </recommendedName>
</protein>
<comment type="similarity">
    <text evidence="2">Belongs to the strictosidine synthase family.</text>
</comment>
<keyword evidence="3" id="KW-0926">Vacuole</keyword>
<dbReference type="EMBL" id="BAABME010002035">
    <property type="protein sequence ID" value="GAA0152723.1"/>
    <property type="molecule type" value="Genomic_DNA"/>
</dbReference>
<dbReference type="Pfam" id="PF20067">
    <property type="entry name" value="SSL_N"/>
    <property type="match status" value="1"/>
</dbReference>
<accession>A0AAV3PN57</accession>
<dbReference type="InterPro" id="IPR011042">
    <property type="entry name" value="6-blade_b-propeller_TolB-like"/>
</dbReference>
<feature type="domain" description="Strictosidine synthase conserved region" evidence="5">
    <location>
        <begin position="155"/>
        <end position="237"/>
    </location>
</feature>
<dbReference type="Pfam" id="PF03088">
    <property type="entry name" value="Str_synth"/>
    <property type="match status" value="1"/>
</dbReference>
<dbReference type="Gene3D" id="2.120.10.30">
    <property type="entry name" value="TolB, C-terminal domain"/>
    <property type="match status" value="1"/>
</dbReference>
<evidence type="ECO:0000313" key="7">
    <source>
        <dbReference type="Proteomes" id="UP001454036"/>
    </source>
</evidence>